<protein>
    <recommendedName>
        <fullName evidence="10">adenylate dimethylallyltransferase (ADP/ATP-dependent)</fullName>
        <ecNumber evidence="10">2.5.1.112</ecNumber>
    </recommendedName>
</protein>
<evidence type="ECO:0000256" key="9">
    <source>
        <dbReference type="ARBA" id="ARBA00055191"/>
    </source>
</evidence>
<comment type="catalytic activity">
    <reaction evidence="8">
        <text>dimethylallyl diphosphate + ADP = N(6)-(dimethylallyl)adenosine 5'-diphosphate + diphosphate</text>
        <dbReference type="Rhea" id="RHEA:36327"/>
        <dbReference type="ChEBI" id="CHEBI:33019"/>
        <dbReference type="ChEBI" id="CHEBI:57623"/>
        <dbReference type="ChEBI" id="CHEBI:73533"/>
        <dbReference type="ChEBI" id="CHEBI:456216"/>
        <dbReference type="EC" id="2.5.1.112"/>
    </reaction>
</comment>
<keyword evidence="4" id="KW-0547">Nucleotide-binding</keyword>
<evidence type="ECO:0000256" key="5">
    <source>
        <dbReference type="ARBA" id="ARBA00022840"/>
    </source>
</evidence>
<dbReference type="GO" id="GO:0052381">
    <property type="term" value="F:tRNA dimethylallyltransferase activity"/>
    <property type="evidence" value="ECO:0007669"/>
    <property type="project" value="TreeGrafter"/>
</dbReference>
<dbReference type="PANTHER" id="PTHR11088:SF91">
    <property type="entry name" value="ADENYLATE ISOPENTENYLTRANSFERASE 3, CHLOROPLASTIC"/>
    <property type="match status" value="1"/>
</dbReference>
<organism evidence="11 12">
    <name type="scientific">Dillenia turbinata</name>
    <dbReference type="NCBI Taxonomy" id="194707"/>
    <lineage>
        <taxon>Eukaryota</taxon>
        <taxon>Viridiplantae</taxon>
        <taxon>Streptophyta</taxon>
        <taxon>Embryophyta</taxon>
        <taxon>Tracheophyta</taxon>
        <taxon>Spermatophyta</taxon>
        <taxon>Magnoliopsida</taxon>
        <taxon>eudicotyledons</taxon>
        <taxon>Gunneridae</taxon>
        <taxon>Pentapetalae</taxon>
        <taxon>Dilleniales</taxon>
        <taxon>Dilleniaceae</taxon>
        <taxon>Dillenia</taxon>
    </lineage>
</organism>
<evidence type="ECO:0000256" key="3">
    <source>
        <dbReference type="ARBA" id="ARBA00022712"/>
    </source>
</evidence>
<evidence type="ECO:0000313" key="11">
    <source>
        <dbReference type="EMBL" id="KAK6940845.1"/>
    </source>
</evidence>
<dbReference type="Pfam" id="PF01715">
    <property type="entry name" value="IPPT"/>
    <property type="match status" value="2"/>
</dbReference>
<dbReference type="GO" id="GO:0052622">
    <property type="term" value="F:ATP/ADP dimethylallyltransferase activity"/>
    <property type="evidence" value="ECO:0007669"/>
    <property type="project" value="UniProtKB-EC"/>
</dbReference>
<keyword evidence="6" id="KW-0809">Transit peptide</keyword>
<evidence type="ECO:0000256" key="7">
    <source>
        <dbReference type="ARBA" id="ARBA00051744"/>
    </source>
</evidence>
<comment type="function">
    <text evidence="9">Involved in cytokinin biosynthesis. Catalyzes the transfer of an isopentenyl group from dimethylallyl diphosphate (DMAPP) to ATP and ADP.</text>
</comment>
<dbReference type="FunFam" id="1.10.287.890:FF:000002">
    <property type="entry name" value="Adenylate isopentenyltransferase 5, chloroplastic"/>
    <property type="match status" value="1"/>
</dbReference>
<sequence length="291" mass="32824">MDIFGPIRPKEKVVIVMGATGRGKSRLSIDLATQFPAEIINSDKMQVYKGLDIVTNKVTEEECCGVRHHLLGIIGPDQEFTATNFCDKALLAIKQTVGQGQIPIIAEGSNSYIEALVDEYDANFNLKYECCFLWLDVSMPILHTFLANRVDKMVQSGIVEDALKFFDPSRNYSRGIRRAIGVPEFDWYFRTREFVDEETHAKMLQQAIQEIKDNTCKLACRQVEKIHRLRNIKGWKEREKEADEAWKKLVVRPSAALVNQFLYRRVVSTSNVSSKATASAIAPAIMAAASC</sequence>
<dbReference type="EMBL" id="JBAMMX010000005">
    <property type="protein sequence ID" value="KAK6940845.1"/>
    <property type="molecule type" value="Genomic_DNA"/>
</dbReference>
<dbReference type="GO" id="GO:0009691">
    <property type="term" value="P:cytokinin biosynthetic process"/>
    <property type="evidence" value="ECO:0007669"/>
    <property type="project" value="UniProtKB-KW"/>
</dbReference>
<evidence type="ECO:0000256" key="6">
    <source>
        <dbReference type="ARBA" id="ARBA00022946"/>
    </source>
</evidence>
<evidence type="ECO:0000256" key="10">
    <source>
        <dbReference type="ARBA" id="ARBA00066838"/>
    </source>
</evidence>
<dbReference type="GO" id="GO:0005739">
    <property type="term" value="C:mitochondrion"/>
    <property type="evidence" value="ECO:0007669"/>
    <property type="project" value="TreeGrafter"/>
</dbReference>
<keyword evidence="5" id="KW-0067">ATP-binding</keyword>
<dbReference type="PANTHER" id="PTHR11088">
    <property type="entry name" value="TRNA DIMETHYLALLYLTRANSFERASE"/>
    <property type="match status" value="1"/>
</dbReference>
<reference evidence="11 12" key="1">
    <citation type="submission" date="2023-12" db="EMBL/GenBank/DDBJ databases">
        <title>A high-quality genome assembly for Dillenia turbinata (Dilleniales).</title>
        <authorList>
            <person name="Chanderbali A."/>
        </authorList>
    </citation>
    <scope>NUCLEOTIDE SEQUENCE [LARGE SCALE GENOMIC DNA]</scope>
    <source>
        <strain evidence="11">LSX21</strain>
        <tissue evidence="11">Leaf</tissue>
    </source>
</reference>
<evidence type="ECO:0000256" key="1">
    <source>
        <dbReference type="ARBA" id="ARBA00005842"/>
    </source>
</evidence>
<dbReference type="Proteomes" id="UP001370490">
    <property type="component" value="Unassembled WGS sequence"/>
</dbReference>
<comment type="similarity">
    <text evidence="1">Belongs to the IPP transferase family.</text>
</comment>
<keyword evidence="3" id="KW-0203">Cytokinin biosynthesis</keyword>
<evidence type="ECO:0000256" key="4">
    <source>
        <dbReference type="ARBA" id="ARBA00022741"/>
    </source>
</evidence>
<dbReference type="GO" id="GO:0005524">
    <property type="term" value="F:ATP binding"/>
    <property type="evidence" value="ECO:0007669"/>
    <property type="project" value="UniProtKB-KW"/>
</dbReference>
<dbReference type="InterPro" id="IPR027417">
    <property type="entry name" value="P-loop_NTPase"/>
</dbReference>
<dbReference type="GO" id="GO:0006400">
    <property type="term" value="P:tRNA modification"/>
    <property type="evidence" value="ECO:0007669"/>
    <property type="project" value="TreeGrafter"/>
</dbReference>
<dbReference type="AlphaFoldDB" id="A0AAN8ZP09"/>
<accession>A0AAN8ZP09</accession>
<dbReference type="SUPFAM" id="SSF52540">
    <property type="entry name" value="P-loop containing nucleoside triphosphate hydrolases"/>
    <property type="match status" value="1"/>
</dbReference>
<comment type="catalytic activity">
    <reaction evidence="7">
        <text>dimethylallyl diphosphate + ATP = N(6)-(dimethylallyl)adenosine 5'-triphosphate + diphosphate</text>
        <dbReference type="Rhea" id="RHEA:36331"/>
        <dbReference type="ChEBI" id="CHEBI:30616"/>
        <dbReference type="ChEBI" id="CHEBI:33019"/>
        <dbReference type="ChEBI" id="CHEBI:57623"/>
        <dbReference type="ChEBI" id="CHEBI:73532"/>
        <dbReference type="EC" id="2.5.1.112"/>
    </reaction>
</comment>
<dbReference type="Gene3D" id="3.40.50.300">
    <property type="entry name" value="P-loop containing nucleotide triphosphate hydrolases"/>
    <property type="match status" value="1"/>
</dbReference>
<comment type="caution">
    <text evidence="11">The sequence shown here is derived from an EMBL/GenBank/DDBJ whole genome shotgun (WGS) entry which is preliminary data.</text>
</comment>
<proteinExistence type="inferred from homology"/>
<keyword evidence="2" id="KW-0808">Transferase</keyword>
<evidence type="ECO:0000313" key="12">
    <source>
        <dbReference type="Proteomes" id="UP001370490"/>
    </source>
</evidence>
<evidence type="ECO:0000256" key="2">
    <source>
        <dbReference type="ARBA" id="ARBA00022679"/>
    </source>
</evidence>
<dbReference type="EC" id="2.5.1.112" evidence="10"/>
<evidence type="ECO:0000256" key="8">
    <source>
        <dbReference type="ARBA" id="ARBA00052386"/>
    </source>
</evidence>
<dbReference type="Gene3D" id="1.10.287.890">
    <property type="entry name" value="Crystal structure of tRNA isopentenylpyrophosphate transferase (bh2366) domain"/>
    <property type="match status" value="1"/>
</dbReference>
<dbReference type="InterPro" id="IPR039657">
    <property type="entry name" value="Dimethylallyltransferase"/>
</dbReference>
<keyword evidence="12" id="KW-1185">Reference proteome</keyword>
<gene>
    <name evidence="11" type="ORF">RJ641_030376</name>
</gene>
<name>A0AAN8ZP09_9MAGN</name>
<dbReference type="GO" id="GO:0009824">
    <property type="term" value="F:AMP dimethylallyltransferase activity"/>
    <property type="evidence" value="ECO:0007669"/>
    <property type="project" value="UniProtKB-ARBA"/>
</dbReference>